<reference evidence="2" key="1">
    <citation type="submission" date="2020-05" db="EMBL/GenBank/DDBJ databases">
        <authorList>
            <person name="Chiriac C."/>
            <person name="Salcher M."/>
            <person name="Ghai R."/>
            <person name="Kavagutti S V."/>
        </authorList>
    </citation>
    <scope>NUCLEOTIDE SEQUENCE</scope>
</reference>
<dbReference type="EMBL" id="CAEZYQ010000012">
    <property type="protein sequence ID" value="CAB4746918.1"/>
    <property type="molecule type" value="Genomic_DNA"/>
</dbReference>
<feature type="compositionally biased region" description="Gly residues" evidence="1">
    <location>
        <begin position="11"/>
        <end position="21"/>
    </location>
</feature>
<feature type="region of interest" description="Disordered" evidence="1">
    <location>
        <begin position="1"/>
        <end position="40"/>
    </location>
</feature>
<dbReference type="AlphaFoldDB" id="A0A6J6TIH7"/>
<accession>A0A6J6TIH7</accession>
<gene>
    <name evidence="2" type="ORF">UFOPK2761_01720</name>
</gene>
<organism evidence="2">
    <name type="scientific">freshwater metagenome</name>
    <dbReference type="NCBI Taxonomy" id="449393"/>
    <lineage>
        <taxon>unclassified sequences</taxon>
        <taxon>metagenomes</taxon>
        <taxon>ecological metagenomes</taxon>
    </lineage>
</organism>
<dbReference type="SUPFAM" id="SSF48371">
    <property type="entry name" value="ARM repeat"/>
    <property type="match status" value="1"/>
</dbReference>
<name>A0A6J6TIH7_9ZZZZ</name>
<sequence length="564" mass="61500">MGPAAPRDGRTGGAGGPGDGNGARKKRRGRPPQMPDDLTSMDEGYYDPWARTAWLLVTCRTLGRETAYADRSVFVQALRDAGVTADLSRLSRWESGHHPITFKALRGYETVLGLPEGALVAANRQLVRDCDPAGKAPERVSFAERSDTAPDALIMGLIDKATASGDAMTGGDWLTLVTELDHFELVLLPARHWTLLCERLVQELARTTGIDQLRRFEALSTLINHPVGQRHVLHALGAWLTDDDVQVVSPMLGLLQQLEDPAASALVLKLLDSDNKALALGAIQVAASKVARGHFDGAPLAQLEQHAIRGLLVPAYKRGADLLDLLTHLPDDSFARVVRTLKDGPLRSRVLTARETKDLAGKDASRQISRTVATQVQAMTPAVYTAEPDQLLQRLLRESLCHVSGNRRRLATYALGLSPYADAVADCFITLAGSDRELLGGRAWESVWMLGHGSRREDVVALVDAEQPWVQRRALVSLARSPKRLTTHEQERIKVAMQHENASVRRAALYATGLQAPHHLPKPLGAKNSPDAAVVTWWRRVGPAIRDGDGLGTQVRRPAPVLEE</sequence>
<protein>
    <submittedName>
        <fullName evidence="2">Unannotated protein</fullName>
    </submittedName>
</protein>
<proteinExistence type="predicted"/>
<dbReference type="InterPro" id="IPR016024">
    <property type="entry name" value="ARM-type_fold"/>
</dbReference>
<evidence type="ECO:0000313" key="2">
    <source>
        <dbReference type="EMBL" id="CAB4746918.1"/>
    </source>
</evidence>
<evidence type="ECO:0000256" key="1">
    <source>
        <dbReference type="SAM" id="MobiDB-lite"/>
    </source>
</evidence>